<gene>
    <name evidence="2" type="ORF">D1825_03320</name>
</gene>
<dbReference type="RefSeq" id="WP_118766051.1">
    <property type="nucleotide sequence ID" value="NZ_QWKP01000122.1"/>
</dbReference>
<feature type="non-terminal residue" evidence="2">
    <location>
        <position position="203"/>
    </location>
</feature>
<feature type="compositionally biased region" description="Low complexity" evidence="1">
    <location>
        <begin position="191"/>
        <end position="203"/>
    </location>
</feature>
<protein>
    <submittedName>
        <fullName evidence="2">Uncharacterized protein</fullName>
    </submittedName>
</protein>
<feature type="compositionally biased region" description="Low complexity" evidence="1">
    <location>
        <begin position="163"/>
        <end position="182"/>
    </location>
</feature>
<organism evidence="2 3">
    <name type="scientific">Cellulomonas rhizosphaerae</name>
    <dbReference type="NCBI Taxonomy" id="2293719"/>
    <lineage>
        <taxon>Bacteria</taxon>
        <taxon>Bacillati</taxon>
        <taxon>Actinomycetota</taxon>
        <taxon>Actinomycetes</taxon>
        <taxon>Micrococcales</taxon>
        <taxon>Cellulomonadaceae</taxon>
        <taxon>Cellulomonas</taxon>
    </lineage>
</organism>
<dbReference type="AlphaFoldDB" id="A0A413RQ61"/>
<accession>A0A413RQ61</accession>
<evidence type="ECO:0000313" key="2">
    <source>
        <dbReference type="EMBL" id="RHA44048.1"/>
    </source>
</evidence>
<proteinExistence type="predicted"/>
<dbReference type="OrthoDB" id="5916883at2"/>
<sequence>MQSAGQFRTYDERDQQAVTFEDAVSMWSLAAREVLLETAADYHAVVTYPILGDAVQKSTGVRTTKSVFQWVDDVLARVTAECAARDEPFLSALCVRADGSVGPGYARAVVAATGRRPTDPDEHAARERLRCHQTFGAELPPGGGVAAMPTTTLRRATTRHTSRGSSSTTSRSPSASGSSTTRPTPPPRPPRAAARIPGAPAAP</sequence>
<comment type="caution">
    <text evidence="2">The sequence shown here is derived from an EMBL/GenBank/DDBJ whole genome shotgun (WGS) entry which is preliminary data.</text>
</comment>
<evidence type="ECO:0000256" key="1">
    <source>
        <dbReference type="SAM" id="MobiDB-lite"/>
    </source>
</evidence>
<dbReference type="EMBL" id="QWKP01000122">
    <property type="protein sequence ID" value="RHA44048.1"/>
    <property type="molecule type" value="Genomic_DNA"/>
</dbReference>
<reference evidence="2 3" key="1">
    <citation type="submission" date="2018-08" db="EMBL/GenBank/DDBJ databases">
        <title>Cellulomonas rhizosphaerae sp. nov., a novel actinomycete isolated from soil.</title>
        <authorList>
            <person name="Tian Y."/>
        </authorList>
    </citation>
    <scope>NUCLEOTIDE SEQUENCE [LARGE SCALE GENOMIC DNA]</scope>
    <source>
        <strain evidence="2 3">NEAU-TCZ24</strain>
    </source>
</reference>
<evidence type="ECO:0000313" key="3">
    <source>
        <dbReference type="Proteomes" id="UP000283374"/>
    </source>
</evidence>
<keyword evidence="3" id="KW-1185">Reference proteome</keyword>
<name>A0A413RQ61_9CELL</name>
<feature type="region of interest" description="Disordered" evidence="1">
    <location>
        <begin position="135"/>
        <end position="203"/>
    </location>
</feature>
<dbReference type="Proteomes" id="UP000283374">
    <property type="component" value="Unassembled WGS sequence"/>
</dbReference>